<reference evidence="1" key="1">
    <citation type="submission" date="2014-09" db="EMBL/GenBank/DDBJ databases">
        <authorList>
            <person name="Magalhaes I.L.F."/>
            <person name="Oliveira U."/>
            <person name="Santos F.R."/>
            <person name="Vidigal T.H.D.A."/>
            <person name="Brescovit A.D."/>
            <person name="Santos A.J."/>
        </authorList>
    </citation>
    <scope>NUCLEOTIDE SEQUENCE</scope>
    <source>
        <tissue evidence="1">Shoot tissue taken approximately 20 cm above the soil surface</tissue>
    </source>
</reference>
<organism evidence="1">
    <name type="scientific">Arundo donax</name>
    <name type="common">Giant reed</name>
    <name type="synonym">Donax arundinaceus</name>
    <dbReference type="NCBI Taxonomy" id="35708"/>
    <lineage>
        <taxon>Eukaryota</taxon>
        <taxon>Viridiplantae</taxon>
        <taxon>Streptophyta</taxon>
        <taxon>Embryophyta</taxon>
        <taxon>Tracheophyta</taxon>
        <taxon>Spermatophyta</taxon>
        <taxon>Magnoliopsida</taxon>
        <taxon>Liliopsida</taxon>
        <taxon>Poales</taxon>
        <taxon>Poaceae</taxon>
        <taxon>PACMAD clade</taxon>
        <taxon>Arundinoideae</taxon>
        <taxon>Arundineae</taxon>
        <taxon>Arundo</taxon>
    </lineage>
</organism>
<proteinExistence type="predicted"/>
<reference evidence="1" key="2">
    <citation type="journal article" date="2015" name="Data Brief">
        <title>Shoot transcriptome of the giant reed, Arundo donax.</title>
        <authorList>
            <person name="Barrero R.A."/>
            <person name="Guerrero F.D."/>
            <person name="Moolhuijzen P."/>
            <person name="Goolsby J.A."/>
            <person name="Tidwell J."/>
            <person name="Bellgard S.E."/>
            <person name="Bellgard M.I."/>
        </authorList>
    </citation>
    <scope>NUCLEOTIDE SEQUENCE</scope>
    <source>
        <tissue evidence="1">Shoot tissue taken approximately 20 cm above the soil surface</tissue>
    </source>
</reference>
<evidence type="ECO:0000313" key="1">
    <source>
        <dbReference type="EMBL" id="JAD18592.1"/>
    </source>
</evidence>
<dbReference type="EMBL" id="GBRH01279303">
    <property type="protein sequence ID" value="JAD18592.1"/>
    <property type="molecule type" value="Transcribed_RNA"/>
</dbReference>
<sequence>MEIIMWSFYGYFYLGGGSVDVSVRFEMLR</sequence>
<accession>A0A0A8Y419</accession>
<dbReference type="AlphaFoldDB" id="A0A0A8Y419"/>
<protein>
    <submittedName>
        <fullName evidence="1">Uncharacterized protein</fullName>
    </submittedName>
</protein>
<name>A0A0A8Y419_ARUDO</name>